<dbReference type="InterPro" id="IPR028002">
    <property type="entry name" value="Myb_DNA-bind_5"/>
</dbReference>
<keyword evidence="4" id="KW-0804">Transcription</keyword>
<accession>A0ABD0SWB6</accession>
<evidence type="ECO:0000313" key="7">
    <source>
        <dbReference type="EMBL" id="KAL0830049.1"/>
    </source>
</evidence>
<evidence type="ECO:0000313" key="8">
    <source>
        <dbReference type="Proteomes" id="UP001549921"/>
    </source>
</evidence>
<comment type="caution">
    <text evidence="7">The sequence shown here is derived from an EMBL/GenBank/DDBJ whole genome shotgun (WGS) entry which is preliminary data.</text>
</comment>
<evidence type="ECO:0000256" key="4">
    <source>
        <dbReference type="ARBA" id="ARBA00023163"/>
    </source>
</evidence>
<dbReference type="Proteomes" id="UP001549921">
    <property type="component" value="Unassembled WGS sequence"/>
</dbReference>
<comment type="function">
    <text evidence="5">Involved in transvection phenomena (= synapsis-dependent gene expression), where the synaptic pairing of chromosomes carrying genes with which zeste interacts influences the expression of these genes. Zeste binds to DNA and stimulates transcription from a nearby promoter.</text>
</comment>
<organism evidence="7 8">
    <name type="scientific">Loxostege sticticalis</name>
    <name type="common">Beet webworm moth</name>
    <dbReference type="NCBI Taxonomy" id="481309"/>
    <lineage>
        <taxon>Eukaryota</taxon>
        <taxon>Metazoa</taxon>
        <taxon>Ecdysozoa</taxon>
        <taxon>Arthropoda</taxon>
        <taxon>Hexapoda</taxon>
        <taxon>Insecta</taxon>
        <taxon>Pterygota</taxon>
        <taxon>Neoptera</taxon>
        <taxon>Endopterygota</taxon>
        <taxon>Lepidoptera</taxon>
        <taxon>Glossata</taxon>
        <taxon>Ditrysia</taxon>
        <taxon>Pyraloidea</taxon>
        <taxon>Crambidae</taxon>
        <taxon>Pyraustinae</taxon>
        <taxon>Loxostege</taxon>
    </lineage>
</organism>
<evidence type="ECO:0000256" key="2">
    <source>
        <dbReference type="ARBA" id="ARBA00016807"/>
    </source>
</evidence>
<feature type="domain" description="Myb/SANT-like DNA-binding" evidence="6">
    <location>
        <begin position="13"/>
        <end position="86"/>
    </location>
</feature>
<dbReference type="AlphaFoldDB" id="A0ABD0SWB6"/>
<evidence type="ECO:0000256" key="1">
    <source>
        <dbReference type="ARBA" id="ARBA00011764"/>
    </source>
</evidence>
<reference evidence="7 8" key="1">
    <citation type="submission" date="2024-06" db="EMBL/GenBank/DDBJ databases">
        <title>A chromosome-level genome assembly of beet webworm, Loxostege sticticalis.</title>
        <authorList>
            <person name="Zhang Y."/>
        </authorList>
    </citation>
    <scope>NUCLEOTIDE SEQUENCE [LARGE SCALE GENOMIC DNA]</scope>
    <source>
        <strain evidence="7">AQ028</strain>
        <tissue evidence="7">Male pupae</tissue>
    </source>
</reference>
<evidence type="ECO:0000259" key="6">
    <source>
        <dbReference type="Pfam" id="PF13873"/>
    </source>
</evidence>
<proteinExistence type="predicted"/>
<name>A0ABD0SWB6_LOXSC</name>
<keyword evidence="3" id="KW-0805">Transcription regulation</keyword>
<dbReference type="EMBL" id="JBEDNZ010000014">
    <property type="protein sequence ID" value="KAL0830049.1"/>
    <property type="molecule type" value="Genomic_DNA"/>
</dbReference>
<evidence type="ECO:0000256" key="3">
    <source>
        <dbReference type="ARBA" id="ARBA00023015"/>
    </source>
</evidence>
<comment type="subunit">
    <text evidence="1">Self-associates forming complexes of several hundred monomers.</text>
</comment>
<dbReference type="Pfam" id="PF13873">
    <property type="entry name" value="Myb_DNA-bind_5"/>
    <property type="match status" value="1"/>
</dbReference>
<evidence type="ECO:0000256" key="5">
    <source>
        <dbReference type="ARBA" id="ARBA00025466"/>
    </source>
</evidence>
<sequence>MDLPDPTCKNKRAMTKDEVGYLVDLVQIYPIITSKETNAGTNKKKDIAWVSLTAAFNAKSGSIPRNKDQLKAKWDNLKKAARKRSQQMRMNNLKTGGGEDFITPDDILDKVAGFLGSTCTGFEVPFVGDGTNGGGSETVFDIKNNLNDLLLFFNNK</sequence>
<protein>
    <recommendedName>
        <fullName evidence="2">Regulatory protein zeste</fullName>
    </recommendedName>
</protein>
<gene>
    <name evidence="7" type="ORF">ABMA28_003507</name>
</gene>